<dbReference type="Proteomes" id="UP001162501">
    <property type="component" value="Chromosome 22"/>
</dbReference>
<organism evidence="1 2">
    <name type="scientific">Rangifer tarandus platyrhynchus</name>
    <name type="common">Svalbard reindeer</name>
    <dbReference type="NCBI Taxonomy" id="3082113"/>
    <lineage>
        <taxon>Eukaryota</taxon>
        <taxon>Metazoa</taxon>
        <taxon>Chordata</taxon>
        <taxon>Craniata</taxon>
        <taxon>Vertebrata</taxon>
        <taxon>Euteleostomi</taxon>
        <taxon>Mammalia</taxon>
        <taxon>Eutheria</taxon>
        <taxon>Laurasiatheria</taxon>
        <taxon>Artiodactyla</taxon>
        <taxon>Ruminantia</taxon>
        <taxon>Pecora</taxon>
        <taxon>Cervidae</taxon>
        <taxon>Odocoileinae</taxon>
        <taxon>Rangifer</taxon>
    </lineage>
</organism>
<evidence type="ECO:0000313" key="2">
    <source>
        <dbReference type="Proteomes" id="UP001162501"/>
    </source>
</evidence>
<gene>
    <name evidence="1" type="ORF">MRATA1EN3_LOCUS13129</name>
</gene>
<proteinExistence type="predicted"/>
<protein>
    <submittedName>
        <fullName evidence="1">Uncharacterized protein</fullName>
    </submittedName>
</protein>
<accession>A0ACB0EPB9</accession>
<dbReference type="EMBL" id="OX596106">
    <property type="protein sequence ID" value="CAI9701916.1"/>
    <property type="molecule type" value="Genomic_DNA"/>
</dbReference>
<reference evidence="1" key="1">
    <citation type="submission" date="2023-05" db="EMBL/GenBank/DDBJ databases">
        <authorList>
            <consortium name="ELIXIR-Norway"/>
        </authorList>
    </citation>
    <scope>NUCLEOTIDE SEQUENCE</scope>
</reference>
<evidence type="ECO:0000313" key="1">
    <source>
        <dbReference type="EMBL" id="CAI9701916.1"/>
    </source>
</evidence>
<sequence length="172" mass="17690">MLPRKHDAEYGNDAALGSTPIVTFGEASPGSPRSRSSSSGSPGPPHPPSPPPGLVFPSCGGWARGRGARRVGARSAERASRCDSGEIRSYLGCGGERRGASGEGESKRMGGGGRLRGPSPSSRWKLAPVQGSHRRFVCDLPPASLLEMTRTPSGLMRLAGAQAGGASRVLST</sequence>
<name>A0ACB0EPB9_RANTA</name>